<reference evidence="3" key="1">
    <citation type="journal article" date="2019" name="Int. J. Syst. Evol. Microbiol.">
        <title>The Global Catalogue of Microorganisms (GCM) 10K type strain sequencing project: providing services to taxonomists for standard genome sequencing and annotation.</title>
        <authorList>
            <consortium name="The Broad Institute Genomics Platform"/>
            <consortium name="The Broad Institute Genome Sequencing Center for Infectious Disease"/>
            <person name="Wu L."/>
            <person name="Ma J."/>
        </authorList>
    </citation>
    <scope>NUCLEOTIDE SEQUENCE [LARGE SCALE GENOMIC DNA]</scope>
    <source>
        <strain evidence="3">JCM 17551</strain>
    </source>
</reference>
<sequence>MIIPEERIQVWETLSDLFLDTELTDADLERMAKVLAESPYSIEQLQDILYYEVYPVCKGNLLCVAGEWAFFGREWVLEYIAPRMNKRPWLKLPLMHRWMFKSYWMQIKELIHQY</sequence>
<dbReference type="Proteomes" id="UP001501565">
    <property type="component" value="Unassembled WGS sequence"/>
</dbReference>
<dbReference type="InterPro" id="IPR055507">
    <property type="entry name" value="DUF7079"/>
</dbReference>
<gene>
    <name evidence="2" type="ORF">GCM10022277_09990</name>
</gene>
<comment type="caution">
    <text evidence="2">The sequence shown here is derived from an EMBL/GenBank/DDBJ whole genome shotgun (WGS) entry which is preliminary data.</text>
</comment>
<organism evidence="2 3">
    <name type="scientific">Litoribacillus peritrichatus</name>
    <dbReference type="NCBI Taxonomy" id="718191"/>
    <lineage>
        <taxon>Bacteria</taxon>
        <taxon>Pseudomonadati</taxon>
        <taxon>Pseudomonadota</taxon>
        <taxon>Gammaproteobacteria</taxon>
        <taxon>Oceanospirillales</taxon>
        <taxon>Oceanospirillaceae</taxon>
        <taxon>Litoribacillus</taxon>
    </lineage>
</organism>
<evidence type="ECO:0000313" key="3">
    <source>
        <dbReference type="Proteomes" id="UP001501565"/>
    </source>
</evidence>
<protein>
    <recommendedName>
        <fullName evidence="1">DUF7079 domain-containing protein</fullName>
    </recommendedName>
</protein>
<dbReference type="Pfam" id="PF23296">
    <property type="entry name" value="DUF7079"/>
    <property type="match status" value="1"/>
</dbReference>
<accession>A0ABP7M7P8</accession>
<name>A0ABP7M7P8_9GAMM</name>
<feature type="domain" description="DUF7079" evidence="1">
    <location>
        <begin position="5"/>
        <end position="109"/>
    </location>
</feature>
<dbReference type="EMBL" id="BAABBN010000004">
    <property type="protein sequence ID" value="GAA3917087.1"/>
    <property type="molecule type" value="Genomic_DNA"/>
</dbReference>
<keyword evidence="3" id="KW-1185">Reference proteome</keyword>
<evidence type="ECO:0000259" key="1">
    <source>
        <dbReference type="Pfam" id="PF23296"/>
    </source>
</evidence>
<evidence type="ECO:0000313" key="2">
    <source>
        <dbReference type="EMBL" id="GAA3917087.1"/>
    </source>
</evidence>
<dbReference type="RefSeq" id="WP_344796102.1">
    <property type="nucleotide sequence ID" value="NZ_BAABBN010000004.1"/>
</dbReference>
<proteinExistence type="predicted"/>